<dbReference type="Gene3D" id="3.40.1090.10">
    <property type="entry name" value="Cytosolic phospholipase A2 catalytic domain"/>
    <property type="match status" value="1"/>
</dbReference>
<dbReference type="RefSeq" id="WP_163300701.1">
    <property type="nucleotide sequence ID" value="NZ_JAAGRQ010000007.1"/>
</dbReference>
<comment type="caution">
    <text evidence="4">The sequence shown here is derived from an EMBL/GenBank/DDBJ whole genome shotgun (WGS) entry which is preliminary data.</text>
</comment>
<dbReference type="SUPFAM" id="SSF52151">
    <property type="entry name" value="FabD/lysophospholipase-like"/>
    <property type="match status" value="1"/>
</dbReference>
<dbReference type="Pfam" id="PF01734">
    <property type="entry name" value="Patatin"/>
    <property type="match status" value="1"/>
</dbReference>
<dbReference type="CDD" id="cd07199">
    <property type="entry name" value="Pat17_PNPLA8_PNPLA9_like"/>
    <property type="match status" value="1"/>
</dbReference>
<evidence type="ECO:0000313" key="4">
    <source>
        <dbReference type="EMBL" id="NDY55648.1"/>
    </source>
</evidence>
<feature type="active site" description="Proton acceptor" evidence="2">
    <location>
        <position position="181"/>
    </location>
</feature>
<dbReference type="PROSITE" id="PS51635">
    <property type="entry name" value="PNPLA"/>
    <property type="match status" value="1"/>
</dbReference>
<gene>
    <name evidence="4" type="ORF">G3N56_02685</name>
</gene>
<dbReference type="GO" id="GO:0016787">
    <property type="term" value="F:hydrolase activity"/>
    <property type="evidence" value="ECO:0007669"/>
    <property type="project" value="UniProtKB-UniRule"/>
</dbReference>
<feature type="domain" description="PNPLA" evidence="3">
    <location>
        <begin position="5"/>
        <end position="194"/>
    </location>
</feature>
<dbReference type="NCBIfam" id="NF041079">
    <property type="entry name" value="CBASS_lipase"/>
    <property type="match status" value="1"/>
</dbReference>
<keyword evidence="2" id="KW-0442">Lipid degradation</keyword>
<dbReference type="PANTHER" id="PTHR24138:SF10">
    <property type="entry name" value="PHOSPHOLIPASE A2"/>
    <property type="match status" value="1"/>
</dbReference>
<dbReference type="InterPro" id="IPR002641">
    <property type="entry name" value="PNPLA_dom"/>
</dbReference>
<name>A0A7K3NHI2_9BACT</name>
<dbReference type="Proteomes" id="UP000469724">
    <property type="component" value="Unassembled WGS sequence"/>
</dbReference>
<feature type="short sequence motif" description="GXGXXG" evidence="2">
    <location>
        <begin position="9"/>
        <end position="14"/>
    </location>
</feature>
<evidence type="ECO:0000259" key="3">
    <source>
        <dbReference type="PROSITE" id="PS51635"/>
    </source>
</evidence>
<keyword evidence="2" id="KW-0378">Hydrolase</keyword>
<dbReference type="GO" id="GO:0016042">
    <property type="term" value="P:lipid catabolic process"/>
    <property type="evidence" value="ECO:0007669"/>
    <property type="project" value="UniProtKB-UniRule"/>
</dbReference>
<proteinExistence type="predicted"/>
<feature type="short sequence motif" description="DGA/G" evidence="2">
    <location>
        <begin position="181"/>
        <end position="183"/>
    </location>
</feature>
<sequence>MKKILSIDGGGIKGVFPAAFLADIEEKLNKPIIDYFDLIAGTSTGGIIALGLGLGFTPREILSMYEDNAEKIFPPKKKQCFFKRKTPELVRCAFEAKYSTAPLKDILTKKFEGKLLGQSTKRLMICATNLVTGKVNVFKTAHHERLETDYKRSAVEIALATSAAPYFFSPYQTVWGDSLVDGGLWANNPMGFAAVESINYLNWPREEVAILSVSCIGDAPEFAKLAGTEPGGKDWGLGVVQLAMASQSHASMGMAIHALGDMSLERIKRIEPIVPAKTFSLDGTDKVELLKGLGRDQAKHEKKNLEKLFFSEKVEPFVPVYSL</sequence>
<feature type="active site" description="Nucleophile" evidence="2">
    <location>
        <position position="43"/>
    </location>
</feature>
<evidence type="ECO:0000256" key="1">
    <source>
        <dbReference type="ARBA" id="ARBA00023098"/>
    </source>
</evidence>
<evidence type="ECO:0000313" key="5">
    <source>
        <dbReference type="Proteomes" id="UP000469724"/>
    </source>
</evidence>
<dbReference type="AlphaFoldDB" id="A0A7K3NHI2"/>
<feature type="short sequence motif" description="GXSXG" evidence="2">
    <location>
        <begin position="41"/>
        <end position="45"/>
    </location>
</feature>
<dbReference type="PANTHER" id="PTHR24138">
    <property type="entry name" value="INTRACELLLAR PHOSPHOLIPASE A FAMILY"/>
    <property type="match status" value="1"/>
</dbReference>
<accession>A0A7K3NHI2</accession>
<organism evidence="4 5">
    <name type="scientific">Desulfolutivibrio sulfodismutans</name>
    <dbReference type="NCBI Taxonomy" id="63561"/>
    <lineage>
        <taxon>Bacteria</taxon>
        <taxon>Pseudomonadati</taxon>
        <taxon>Thermodesulfobacteriota</taxon>
        <taxon>Desulfovibrionia</taxon>
        <taxon>Desulfovibrionales</taxon>
        <taxon>Desulfovibrionaceae</taxon>
        <taxon>Desulfolutivibrio</taxon>
    </lineage>
</organism>
<keyword evidence="5" id="KW-1185">Reference proteome</keyword>
<protein>
    <submittedName>
        <fullName evidence="4">Patatin-like phospholipase family protein</fullName>
    </submittedName>
</protein>
<keyword evidence="1 2" id="KW-0443">Lipid metabolism</keyword>
<reference evidence="4 5" key="1">
    <citation type="submission" date="2020-02" db="EMBL/GenBank/DDBJ databases">
        <title>Comparative genomics of sulfur disproportionating microorganisms.</title>
        <authorList>
            <person name="Ward L.M."/>
            <person name="Bertran E."/>
            <person name="Johnston D.T."/>
        </authorList>
    </citation>
    <scope>NUCLEOTIDE SEQUENCE [LARGE SCALE GENOMIC DNA]</scope>
    <source>
        <strain evidence="4 5">DSM 3696</strain>
    </source>
</reference>
<dbReference type="InterPro" id="IPR016035">
    <property type="entry name" value="Acyl_Trfase/lysoPLipase"/>
</dbReference>
<evidence type="ECO:0000256" key="2">
    <source>
        <dbReference type="PROSITE-ProRule" id="PRU01161"/>
    </source>
</evidence>
<dbReference type="InterPro" id="IPR047156">
    <property type="entry name" value="Teg/CotR/CapV-like"/>
</dbReference>
<dbReference type="EMBL" id="JAAGRQ010000007">
    <property type="protein sequence ID" value="NDY55648.1"/>
    <property type="molecule type" value="Genomic_DNA"/>
</dbReference>